<dbReference type="InterPro" id="IPR058831">
    <property type="entry name" value="LolA-like_dom_2nd"/>
</dbReference>
<dbReference type="EMBL" id="BMAO01005858">
    <property type="protein sequence ID" value="GFR04398.1"/>
    <property type="molecule type" value="Genomic_DNA"/>
</dbReference>
<evidence type="ECO:0000259" key="2">
    <source>
        <dbReference type="Pfam" id="PF25898"/>
    </source>
</evidence>
<evidence type="ECO:0000313" key="4">
    <source>
        <dbReference type="Proteomes" id="UP000887116"/>
    </source>
</evidence>
<feature type="domain" description="LolA-like" evidence="2">
    <location>
        <begin position="227"/>
        <end position="440"/>
    </location>
</feature>
<accession>A0A8X6GI93</accession>
<protein>
    <recommendedName>
        <fullName evidence="2">LolA-like domain-containing protein</fullName>
    </recommendedName>
</protein>
<organism evidence="3 4">
    <name type="scientific">Trichonephila clavata</name>
    <name type="common">Joro spider</name>
    <name type="synonym">Nephila clavata</name>
    <dbReference type="NCBI Taxonomy" id="2740835"/>
    <lineage>
        <taxon>Eukaryota</taxon>
        <taxon>Metazoa</taxon>
        <taxon>Ecdysozoa</taxon>
        <taxon>Arthropoda</taxon>
        <taxon>Chelicerata</taxon>
        <taxon>Arachnida</taxon>
        <taxon>Araneae</taxon>
        <taxon>Araneomorphae</taxon>
        <taxon>Entelegynae</taxon>
        <taxon>Araneoidea</taxon>
        <taxon>Nephilidae</taxon>
        <taxon>Trichonephila</taxon>
    </lineage>
</organism>
<dbReference type="OrthoDB" id="5983572at2759"/>
<name>A0A8X6GI93_TRICU</name>
<proteinExistence type="predicted"/>
<evidence type="ECO:0000256" key="1">
    <source>
        <dbReference type="SAM" id="SignalP"/>
    </source>
</evidence>
<keyword evidence="1" id="KW-0732">Signal</keyword>
<dbReference type="AlphaFoldDB" id="A0A8X6GI93"/>
<gene>
    <name evidence="3" type="primary">AVEN_165235_1</name>
    <name evidence="3" type="ORF">TNCT_164081</name>
</gene>
<sequence length="449" mass="51198">MKDLIDFRKCAILLPVILFMIQDCSCVPQFTCPTREGDPLPDLPEAFSTNMRINYIKQQKSVDARQVVNTDGNRMTLELWADKRHVKYIQHGYQLLTIKYNSDSNPTCTVQKLHDLEHVLEEEDSGPSQILEEFSYVQHEYKSKFFISDVSVENGVIVKKWEACTRAPKINVSLSFTETSWKQGHTSALHKGKYLVSAEAQMNDDFMVILINNFDPVMPSDTEFQPPENVYCEGFRAEKKPPTIKNYFNYDSELISFESSEGIAPVVTHRSVYYDFPAGIARTDFYDALAEDQDLFSTVTAQSKSIIHDFNSGVQYELDPISGECTIDNFKATIGPINIKETGKSKMPGGLEFFSLNADKISYNGQFPTRGYMANVYTALVDVTQATTTKKYIYSWYFSTGRTQVVEKDVEKNVLLRMVASPVAVSKNKHFDFILFHRFMVTKGDMVYI</sequence>
<dbReference type="Pfam" id="PF25898">
    <property type="entry name" value="LolA_2nd_metazoa"/>
    <property type="match status" value="1"/>
</dbReference>
<feature type="signal peptide" evidence="1">
    <location>
        <begin position="1"/>
        <end position="26"/>
    </location>
</feature>
<keyword evidence="4" id="KW-1185">Reference proteome</keyword>
<reference evidence="3" key="1">
    <citation type="submission" date="2020-07" db="EMBL/GenBank/DDBJ databases">
        <title>Multicomponent nature underlies the extraordinary mechanical properties of spider dragline silk.</title>
        <authorList>
            <person name="Kono N."/>
            <person name="Nakamura H."/>
            <person name="Mori M."/>
            <person name="Yoshida Y."/>
            <person name="Ohtoshi R."/>
            <person name="Malay A.D."/>
            <person name="Moran D.A.P."/>
            <person name="Tomita M."/>
            <person name="Numata K."/>
            <person name="Arakawa K."/>
        </authorList>
    </citation>
    <scope>NUCLEOTIDE SEQUENCE</scope>
</reference>
<evidence type="ECO:0000313" key="3">
    <source>
        <dbReference type="EMBL" id="GFR04398.1"/>
    </source>
</evidence>
<feature type="chain" id="PRO_5036501405" description="LolA-like domain-containing protein" evidence="1">
    <location>
        <begin position="27"/>
        <end position="449"/>
    </location>
</feature>
<dbReference type="PANTHER" id="PTHR36902">
    <property type="entry name" value="ENRICHED IN SURFACE-LABELED PROTEOME PROTEIN 9"/>
    <property type="match status" value="1"/>
</dbReference>
<comment type="caution">
    <text evidence="3">The sequence shown here is derived from an EMBL/GenBank/DDBJ whole genome shotgun (WGS) entry which is preliminary data.</text>
</comment>
<dbReference type="PANTHER" id="PTHR36902:SF1">
    <property type="entry name" value="ENRICHED IN SURFACE-LABELED PROTEOME PROTEIN 9"/>
    <property type="match status" value="1"/>
</dbReference>
<dbReference type="Proteomes" id="UP000887116">
    <property type="component" value="Unassembled WGS sequence"/>
</dbReference>